<evidence type="ECO:0000313" key="2">
    <source>
        <dbReference type="Proteomes" id="UP000008037"/>
    </source>
</evidence>
<keyword evidence="2" id="KW-1185">Reference proteome</keyword>
<dbReference type="Proteomes" id="UP000008037">
    <property type="component" value="Chromosome"/>
</dbReference>
<dbReference type="RefSeq" id="WP_015019296.1">
    <property type="nucleotide sequence ID" value="NC_018719.1"/>
</dbReference>
<dbReference type="HOGENOM" id="CLU_3094229_0_0_2"/>
<dbReference type="KEGG" id="nga:Ngar_c18260"/>
<reference evidence="1 2" key="1">
    <citation type="journal article" date="2012" name="Environ. Microbiol.">
        <title>The genome of the ammonia-oxidizing Candidatus Nitrososphaera gargensis: insights into metabolic versatility and environmental adaptations.</title>
        <authorList>
            <person name="Spang A."/>
            <person name="Poehlein A."/>
            <person name="Offre P."/>
            <person name="Zumbragel S."/>
            <person name="Haider S."/>
            <person name="Rychlik N."/>
            <person name="Nowka B."/>
            <person name="Schmeisser C."/>
            <person name="Lebedeva E.V."/>
            <person name="Rattei T."/>
            <person name="Bohm C."/>
            <person name="Schmid M."/>
            <person name="Galushko A."/>
            <person name="Hatzenpichler R."/>
            <person name="Weinmaier T."/>
            <person name="Daniel R."/>
            <person name="Schleper C."/>
            <person name="Spieck E."/>
            <person name="Streit W."/>
            <person name="Wagner M."/>
        </authorList>
    </citation>
    <scope>NUCLEOTIDE SEQUENCE [LARGE SCALE GENOMIC DNA]</scope>
    <source>
        <strain evidence="2">Ga9.2</strain>
    </source>
</reference>
<dbReference type="GeneID" id="58787710"/>
<name>K0IN50_NITGG</name>
<sequence>MKDATTLALDHEIDTLGWMWIKIDATIKRNASGVSDDIVKRMYGSQIAHYN</sequence>
<proteinExistence type="predicted"/>
<protein>
    <submittedName>
        <fullName evidence="1">Uncharacterized protein</fullName>
    </submittedName>
</protein>
<gene>
    <name evidence="1" type="ordered locus">Ngar_c18260</name>
</gene>
<dbReference type="InParanoid" id="K0IN50"/>
<evidence type="ECO:0000313" key="1">
    <source>
        <dbReference type="EMBL" id="AFU58759.1"/>
    </source>
</evidence>
<accession>K0IN50</accession>
<dbReference type="AlphaFoldDB" id="K0IN50"/>
<dbReference type="BioCyc" id="CNIT1237085:G1324-1824-MONOMER"/>
<dbReference type="EMBL" id="CP002408">
    <property type="protein sequence ID" value="AFU58759.1"/>
    <property type="molecule type" value="Genomic_DNA"/>
</dbReference>
<organism evidence="1 2">
    <name type="scientific">Nitrososphaera gargensis (strain Ga9.2)</name>
    <dbReference type="NCBI Taxonomy" id="1237085"/>
    <lineage>
        <taxon>Archaea</taxon>
        <taxon>Nitrososphaerota</taxon>
        <taxon>Nitrososphaeria</taxon>
        <taxon>Nitrososphaerales</taxon>
        <taxon>Nitrososphaeraceae</taxon>
        <taxon>Nitrososphaera</taxon>
    </lineage>
</organism>